<name>A0A1F5L2S3_PENAI</name>
<dbReference type="SUPFAM" id="SSF48576">
    <property type="entry name" value="Terpenoid synthases"/>
    <property type="match status" value="1"/>
</dbReference>
<keyword evidence="2" id="KW-1185">Reference proteome</keyword>
<gene>
    <name evidence="1" type="ORF">PENARI_c048G08844</name>
</gene>
<sequence length="433" mass="49345">MTVLSVKENLTSQENQKHQFPVNYAYDYLNGGIGYLSLPPLTLNKLLQNKEFLQMAGQRDHSGKYTQRSDNAIDIFPLTAGLPWATGILSCRQNKHWNVSIETTRIFLQHLAADKSTQDLYKSGHSVAEISQKELDSTLEEGWVKFPTYLFPEGDKERTKLLAAVNVFIFVFDDFWEMHDITSVSELDKACILIPKYKLTNSVSKFTKVQDEFIARMQPRLNNITSPKTKLQVLIDQAIEEIYGVDRASGNTAGQEMLELMVRFFSRPPPPTQYKDMEDFLLYRHEDAAVPYVLGCTKFSLNSSVDLDSPRLARYLRLVKDHVSVANDLGSWEKEKKAFDTGKVLYMINAVDVVKDLFKLPSYSAAVAMTQAFQLQIEVEINAEIERLIDQDDLNNEEWRFIDATLHVMSGNVFVSTVMSRYGGEKFKLSGTQ</sequence>
<organism evidence="1 2">
    <name type="scientific">Penicillium arizonense</name>
    <dbReference type="NCBI Taxonomy" id="1835702"/>
    <lineage>
        <taxon>Eukaryota</taxon>
        <taxon>Fungi</taxon>
        <taxon>Dikarya</taxon>
        <taxon>Ascomycota</taxon>
        <taxon>Pezizomycotina</taxon>
        <taxon>Eurotiomycetes</taxon>
        <taxon>Eurotiomycetidae</taxon>
        <taxon>Eurotiales</taxon>
        <taxon>Aspergillaceae</taxon>
        <taxon>Penicillium</taxon>
    </lineage>
</organism>
<dbReference type="RefSeq" id="XP_022482806.1">
    <property type="nucleotide sequence ID" value="XM_022637337.1"/>
</dbReference>
<dbReference type="InterPro" id="IPR008949">
    <property type="entry name" value="Isoprenoid_synthase_dom_sf"/>
</dbReference>
<dbReference type="EMBL" id="LXJU01000048">
    <property type="protein sequence ID" value="OGE47347.1"/>
    <property type="molecule type" value="Genomic_DNA"/>
</dbReference>
<dbReference type="GeneID" id="34582071"/>
<dbReference type="AlphaFoldDB" id="A0A1F5L2S3"/>
<accession>A0A1F5L2S3</accession>
<evidence type="ECO:0000313" key="2">
    <source>
        <dbReference type="Proteomes" id="UP000177622"/>
    </source>
</evidence>
<dbReference type="Pfam" id="PF19086">
    <property type="entry name" value="Terpene_syn_C_2"/>
    <property type="match status" value="1"/>
</dbReference>
<proteinExistence type="predicted"/>
<comment type="caution">
    <text evidence="1">The sequence shown here is derived from an EMBL/GenBank/DDBJ whole genome shotgun (WGS) entry which is preliminary data.</text>
</comment>
<reference evidence="1 2" key="1">
    <citation type="journal article" date="2016" name="Sci. Rep.">
        <title>Penicillium arizonense, a new, genome sequenced fungal species, reveals a high chemical diversity in secreted metabolites.</title>
        <authorList>
            <person name="Grijseels S."/>
            <person name="Nielsen J.C."/>
            <person name="Randelovic M."/>
            <person name="Nielsen J."/>
            <person name="Nielsen K.F."/>
            <person name="Workman M."/>
            <person name="Frisvad J.C."/>
        </authorList>
    </citation>
    <scope>NUCLEOTIDE SEQUENCE [LARGE SCALE GENOMIC DNA]</scope>
    <source>
        <strain evidence="1 2">CBS 141311</strain>
    </source>
</reference>
<dbReference type="OrthoDB" id="3004402at2759"/>
<evidence type="ECO:0000313" key="1">
    <source>
        <dbReference type="EMBL" id="OGE47347.1"/>
    </source>
</evidence>
<dbReference type="Proteomes" id="UP000177622">
    <property type="component" value="Unassembled WGS sequence"/>
</dbReference>
<protein>
    <recommendedName>
        <fullName evidence="3">Isoprenoid synthase domain-containing protein</fullName>
    </recommendedName>
</protein>
<dbReference type="Gene3D" id="1.10.600.10">
    <property type="entry name" value="Farnesyl Diphosphate Synthase"/>
    <property type="match status" value="1"/>
</dbReference>
<evidence type="ECO:0008006" key="3">
    <source>
        <dbReference type="Google" id="ProtNLM"/>
    </source>
</evidence>